<evidence type="ECO:0000313" key="3">
    <source>
        <dbReference type="Proteomes" id="UP001497382"/>
    </source>
</evidence>
<reference evidence="2 3" key="1">
    <citation type="submission" date="2024-04" db="EMBL/GenBank/DDBJ databases">
        <authorList>
            <person name="Rising A."/>
            <person name="Reimegard J."/>
            <person name="Sonavane S."/>
            <person name="Akerstrom W."/>
            <person name="Nylinder S."/>
            <person name="Hedman E."/>
            <person name="Kallberg Y."/>
        </authorList>
    </citation>
    <scope>NUCLEOTIDE SEQUENCE [LARGE SCALE GENOMIC DNA]</scope>
</reference>
<feature type="compositionally biased region" description="Polar residues" evidence="1">
    <location>
        <begin position="774"/>
        <end position="784"/>
    </location>
</feature>
<feature type="compositionally biased region" description="Acidic residues" evidence="1">
    <location>
        <begin position="790"/>
        <end position="805"/>
    </location>
</feature>
<feature type="compositionally biased region" description="Acidic residues" evidence="1">
    <location>
        <begin position="813"/>
        <end position="822"/>
    </location>
</feature>
<organism evidence="2 3">
    <name type="scientific">Larinioides sclopetarius</name>
    <dbReference type="NCBI Taxonomy" id="280406"/>
    <lineage>
        <taxon>Eukaryota</taxon>
        <taxon>Metazoa</taxon>
        <taxon>Ecdysozoa</taxon>
        <taxon>Arthropoda</taxon>
        <taxon>Chelicerata</taxon>
        <taxon>Arachnida</taxon>
        <taxon>Araneae</taxon>
        <taxon>Araneomorphae</taxon>
        <taxon>Entelegynae</taxon>
        <taxon>Araneoidea</taxon>
        <taxon>Araneidae</taxon>
        <taxon>Larinioides</taxon>
    </lineage>
</organism>
<name>A0AAV1ZN46_9ARAC</name>
<feature type="compositionally biased region" description="Acidic residues" evidence="1">
    <location>
        <begin position="163"/>
        <end position="190"/>
    </location>
</feature>
<feature type="compositionally biased region" description="Acidic residues" evidence="1">
    <location>
        <begin position="889"/>
        <end position="902"/>
    </location>
</feature>
<evidence type="ECO:0000313" key="2">
    <source>
        <dbReference type="EMBL" id="CAL1273289.1"/>
    </source>
</evidence>
<feature type="compositionally biased region" description="Polar residues" evidence="1">
    <location>
        <begin position="976"/>
        <end position="985"/>
    </location>
</feature>
<dbReference type="InterPro" id="IPR029063">
    <property type="entry name" value="SAM-dependent_MTases_sf"/>
</dbReference>
<feature type="region of interest" description="Disordered" evidence="1">
    <location>
        <begin position="728"/>
        <end position="755"/>
    </location>
</feature>
<dbReference type="Proteomes" id="UP001497382">
    <property type="component" value="Unassembled WGS sequence"/>
</dbReference>
<dbReference type="Gene3D" id="3.40.50.150">
    <property type="entry name" value="Vaccinia Virus protein VP39"/>
    <property type="match status" value="1"/>
</dbReference>
<feature type="compositionally biased region" description="Acidic residues" evidence="1">
    <location>
        <begin position="744"/>
        <end position="755"/>
    </location>
</feature>
<dbReference type="EMBL" id="CAXIEN010000066">
    <property type="protein sequence ID" value="CAL1273289.1"/>
    <property type="molecule type" value="Genomic_DNA"/>
</dbReference>
<feature type="region of interest" description="Disordered" evidence="1">
    <location>
        <begin position="157"/>
        <end position="191"/>
    </location>
</feature>
<feature type="compositionally biased region" description="Acidic residues" evidence="1">
    <location>
        <begin position="910"/>
        <end position="925"/>
    </location>
</feature>
<comment type="caution">
    <text evidence="2">The sequence shown here is derived from an EMBL/GenBank/DDBJ whole genome shotgun (WGS) entry which is preliminary data.</text>
</comment>
<accession>A0AAV1ZN46</accession>
<gene>
    <name evidence="2" type="ORF">LARSCL_LOCUS6811</name>
</gene>
<proteinExistence type="predicted"/>
<sequence>MDENSFNNLDIPNSGTENNKSCLQSKVHNSIDFLVSPQEKQVLFSASSNTMEYKSLKYSDSHQSKEVLPIISSNSMKFSSSKYSDTHPDKQILPRGLIKRSAEYSFVKYLDSYDETCSNADCFIDIENPYYENDRTPPEMEDNDFIIGYSVDPYSEVSRTPPDMEDWDIDSNYDVDPYSEESDSPSDDNWADNFNHDIAVHYGESDTPPENDWICNSNYVVHPNNEKGYSYSEDECTYDFYHDVDHYSGGWKLSPDWECDSIYDAGPYEENDSSPTNKDKQVFSRVPSNGTVHCNSAKYLDSHQETYSSTGCFIDIENPYYENDWPLSEMEDNDVILGIGVDPYSQENSSPPENDWSFYSNCDDKNDWNFISNYDFDPYSDVNECLAFKSEHSLLLRFYEKLVDDLMEKFSIGYFEVCVSLQHIICNHGGIVNGRLPSETNYRDKSYCLGYLHRYAACHSVMISDSMSTILNSRSTNVLSEKLSKNKLNIMFLGSGPGNDFVGFLTVLHRYRNDLLDLDVTVVDKMSGWKEVFNEIIHKLKQSECDKVGQLFNDVNLTTSFISADLKNREEWNTEMQNKLKTADIVFLVKVLSHIPNDDKLSVLQTHQEKQVRFSASSDTIDYKFSKYPNSFRDEQVFCSVSSYLMEHMSSSYQELQEDRKKSPSVFSNPMEHSSPKYLDLQRHKQLEGCEFISDCGFVSFIEESKSTSVKNLVLNFEFNVVSISEENGATSEESSGLIFDTDFNSDSEENDSLPECDWRFNSNCNAGSFYEGNDSTSEESSQLVSDSNVESDSEENESTSEESSELIFDSNVDSDENESIYEEGYKLVSDSEENESTSEESSELISDSNVDSDENESIYEEGYELISDSEENESTSEESSELISDPNVDSDENESIYEEGYELISVSDVDSDFEENESTSEESSELISDSNVDSDENESIYEEGYELISDSEENESTSEENSGINSNPDIDSKSEGSGSLSQFDYDSRHDINIEFSGREYNSHLAEESNSFQDKDTKPYAENRRHPDDFITEDHLHHRNCEFMSPPSEKCTLLYKSESIGKGNLILCYSEKPSSKIGFDINEPLTVKIEHSILLQFYEELVDDLMEKFSIEYGDVSASLQNMIRNHGDVVNGRLPSETNYCDKSYCLGYLHRYAACHSFMISDSVSTIFNSSPSNVLRTKFNTKQLNVMFLGGGPGNDFLGFFTALHRYHNNILDLDVTVVDKMSGWEDVFNETVQKLKHSEYGQFYHLFKDVNITTSFISTDLKNCEEWNSDMQIKLMRADLIFLVKVLSHIPNDNKLGVLKNIILCTKPGALLIYVDHPYPQKIFASVSDSLRPVYKSRIKRYNLKAKMVKFGNRNTTRCTAEVRVFERW</sequence>
<feature type="compositionally biased region" description="Acidic residues" evidence="1">
    <location>
        <begin position="831"/>
        <end position="843"/>
    </location>
</feature>
<feature type="compositionally biased region" description="Acidic residues" evidence="1">
    <location>
        <begin position="933"/>
        <end position="959"/>
    </location>
</feature>
<evidence type="ECO:0000256" key="1">
    <source>
        <dbReference type="SAM" id="MobiDB-lite"/>
    </source>
</evidence>
<protein>
    <submittedName>
        <fullName evidence="2">Uncharacterized protein</fullName>
    </submittedName>
</protein>
<feature type="region of interest" description="Disordered" evidence="1">
    <location>
        <begin position="771"/>
        <end position="985"/>
    </location>
</feature>
<keyword evidence="3" id="KW-1185">Reference proteome</keyword>
<feature type="compositionally biased region" description="Acidic residues" evidence="1">
    <location>
        <begin position="851"/>
        <end position="881"/>
    </location>
</feature>